<dbReference type="EMBL" id="BIMW01000029">
    <property type="protein sequence ID" value="GCE92583.1"/>
    <property type="molecule type" value="Genomic_DNA"/>
</dbReference>
<dbReference type="InterPro" id="IPR050953">
    <property type="entry name" value="N4_N6_ade-DNA_methylase"/>
</dbReference>
<name>A0A5M3SZD1_LIMPL</name>
<dbReference type="Gene3D" id="3.40.50.150">
    <property type="entry name" value="Vaccinia Virus protein VP39"/>
    <property type="match status" value="1"/>
</dbReference>
<evidence type="ECO:0000256" key="2">
    <source>
        <dbReference type="ARBA" id="ARBA00022603"/>
    </source>
</evidence>
<proteinExistence type="predicted"/>
<keyword evidence="3" id="KW-0808">Transferase</keyword>
<dbReference type="SUPFAM" id="SSF53335">
    <property type="entry name" value="S-adenosyl-L-methionine-dependent methyltransferases"/>
    <property type="match status" value="1"/>
</dbReference>
<dbReference type="GeneID" id="301681571"/>
<dbReference type="RefSeq" id="WP_006616076.1">
    <property type="nucleotide sequence ID" value="NZ_BIMW01000029.1"/>
</dbReference>
<dbReference type="EC" id="2.1.1.72" evidence="1"/>
<organism evidence="6 7">
    <name type="scientific">Limnospira platensis NIES-46</name>
    <dbReference type="NCBI Taxonomy" id="1236695"/>
    <lineage>
        <taxon>Bacteria</taxon>
        <taxon>Bacillati</taxon>
        <taxon>Cyanobacteriota</taxon>
        <taxon>Cyanophyceae</taxon>
        <taxon>Oscillatoriophycideae</taxon>
        <taxon>Oscillatoriales</taxon>
        <taxon>Sirenicapillariaceae</taxon>
        <taxon>Limnospira</taxon>
    </lineage>
</organism>
<keyword evidence="2" id="KW-0489">Methyltransferase</keyword>
<gene>
    <name evidence="6" type="ORF">NIES46_06230</name>
</gene>
<evidence type="ECO:0000256" key="4">
    <source>
        <dbReference type="ARBA" id="ARBA00047942"/>
    </source>
</evidence>
<feature type="domain" description="MmeI-like DNA-methyltransferase" evidence="5">
    <location>
        <begin position="1"/>
        <end position="222"/>
    </location>
</feature>
<evidence type="ECO:0000313" key="6">
    <source>
        <dbReference type="EMBL" id="GCE92583.1"/>
    </source>
</evidence>
<evidence type="ECO:0000256" key="3">
    <source>
        <dbReference type="ARBA" id="ARBA00022679"/>
    </source>
</evidence>
<keyword evidence="7" id="KW-1185">Reference proteome</keyword>
<comment type="catalytic activity">
    <reaction evidence="4">
        <text>a 2'-deoxyadenosine in DNA + S-adenosyl-L-methionine = an N(6)-methyl-2'-deoxyadenosine in DNA + S-adenosyl-L-homocysteine + H(+)</text>
        <dbReference type="Rhea" id="RHEA:15197"/>
        <dbReference type="Rhea" id="RHEA-COMP:12418"/>
        <dbReference type="Rhea" id="RHEA-COMP:12419"/>
        <dbReference type="ChEBI" id="CHEBI:15378"/>
        <dbReference type="ChEBI" id="CHEBI:57856"/>
        <dbReference type="ChEBI" id="CHEBI:59789"/>
        <dbReference type="ChEBI" id="CHEBI:90615"/>
        <dbReference type="ChEBI" id="CHEBI:90616"/>
        <dbReference type="EC" id="2.1.1.72"/>
    </reaction>
</comment>
<evidence type="ECO:0000256" key="1">
    <source>
        <dbReference type="ARBA" id="ARBA00011900"/>
    </source>
</evidence>
<dbReference type="PANTHER" id="PTHR33841:SF1">
    <property type="entry name" value="DNA METHYLTRANSFERASE A"/>
    <property type="match status" value="1"/>
</dbReference>
<dbReference type="Proteomes" id="UP000326169">
    <property type="component" value="Unassembled WGS sequence"/>
</dbReference>
<dbReference type="InterPro" id="IPR046816">
    <property type="entry name" value="MmeI_Mtase"/>
</dbReference>
<dbReference type="InterPro" id="IPR029063">
    <property type="entry name" value="SAM-dependent_MTases_sf"/>
</dbReference>
<evidence type="ECO:0000313" key="7">
    <source>
        <dbReference type="Proteomes" id="UP000326169"/>
    </source>
</evidence>
<sequence>MTNFRGIEIRHFAAEIARLALIIAEYQCDVLHRGPMLALADFLPLKADNWITCGNNALRLDWLSLCPPTGTGVKVQREDLDLWGETRDQAEIEFENEGGETYICGNPPYLGSTWQSSEQKDDLKQIFDSRTKNWKSLDYVAGWFMKAADYGTPTNAAAAFVSTNSICQGEQVPVLWPLIFETGNLIIFAHTSFKWANLASHNAGVTVAIIGIGADSKHHNIVFSEDETGQIVAKAGSNINA</sequence>
<dbReference type="Pfam" id="PF20473">
    <property type="entry name" value="MmeI_Mtase"/>
    <property type="match status" value="1"/>
</dbReference>
<evidence type="ECO:0000259" key="5">
    <source>
        <dbReference type="Pfam" id="PF20473"/>
    </source>
</evidence>
<accession>A0A5M3SZD1</accession>
<protein>
    <recommendedName>
        <fullName evidence="1">site-specific DNA-methyltransferase (adenine-specific)</fullName>
        <ecNumber evidence="1">2.1.1.72</ecNumber>
    </recommendedName>
</protein>
<reference evidence="6 7" key="1">
    <citation type="journal article" date="2019" name="J Genomics">
        <title>The Draft Genome of a Hydrogen-producing Cyanobacterium, Arthrospira platensis NIES-46.</title>
        <authorList>
            <person name="Suzuki S."/>
            <person name="Yamaguchi H."/>
            <person name="Kawachi M."/>
        </authorList>
    </citation>
    <scope>NUCLEOTIDE SEQUENCE [LARGE SCALE GENOMIC DNA]</scope>
    <source>
        <strain evidence="6 7">NIES-46</strain>
    </source>
</reference>
<dbReference type="PANTHER" id="PTHR33841">
    <property type="entry name" value="DNA METHYLTRANSFERASE YEEA-RELATED"/>
    <property type="match status" value="1"/>
</dbReference>
<comment type="caution">
    <text evidence="6">The sequence shown here is derived from an EMBL/GenBank/DDBJ whole genome shotgun (WGS) entry which is preliminary data.</text>
</comment>